<dbReference type="EMBL" id="MU003910">
    <property type="protein sequence ID" value="KAF2715990.1"/>
    <property type="molecule type" value="Genomic_DNA"/>
</dbReference>
<name>A0A9P4PY60_9PEZI</name>
<dbReference type="Proteomes" id="UP000799441">
    <property type="component" value="Unassembled WGS sequence"/>
</dbReference>
<evidence type="ECO:0000313" key="3">
    <source>
        <dbReference type="EMBL" id="KAF2715990.1"/>
    </source>
</evidence>
<dbReference type="OrthoDB" id="276323at2759"/>
<protein>
    <submittedName>
        <fullName evidence="3">Tcp11-domain-containing protein</fullName>
    </submittedName>
</protein>
<comment type="caution">
    <text evidence="3">The sequence shown here is derived from an EMBL/GenBank/DDBJ whole genome shotgun (WGS) entry which is preliminary data.</text>
</comment>
<proteinExistence type="inferred from homology"/>
<dbReference type="PANTHER" id="PTHR12832">
    <property type="entry name" value="TESTIS-SPECIFIC PROTEIN PBS13 T-COMPLEX 11"/>
    <property type="match status" value="1"/>
</dbReference>
<dbReference type="Pfam" id="PF05794">
    <property type="entry name" value="Tcp11"/>
    <property type="match status" value="1"/>
</dbReference>
<gene>
    <name evidence="3" type="ORF">K431DRAFT_236397</name>
</gene>
<dbReference type="InterPro" id="IPR008862">
    <property type="entry name" value="Tcp11"/>
</dbReference>
<sequence length="638" mass="72636">MPSPAATTPDSIDVDIPIPDNTMPTEQEIQYDIFNFIKELMDSDGLQIAYCYEHATKKPPITQESLAELDMNRIITNPKLRHDVNFDRELHFRPNLDGSKGRQKIKLADDFWRALEGELFVYSFILERRWRPEEAQNEAYWEQVIRANQKRLPNVFTAIRDILKTLVPDSDQQKITDRLDVDLLMQQIERGMCDYVDLANWLAKVLTAHCAPMRDDLVRKMQKSITAGANEQDLNKIVKGLRQLLNILEHMKLDVANHQIRHMRPLLVEDTVNFQQRYNAHRMEHKKIDVRAAQTWFLCEMDNCLEEPTHLEALTTALLRDLVYADGNSLSPGTFYLDTERLRALRVDLHSRIYHYICGDVLVMLAGQSVSQSALSAAMRELYSRVSAIVGPSARFGDRIEHIASEIVRILLSLENRSQPIDIQLQGHAEQRLVEDLRPGTIAFNEHAEALTARLLPKLIRGVSTRQNMSAIALQDELVPAIPVPSTNPVGLGFGAVLEPAGMNSEVVDLDADIVRRFAHVVILHWHVWKDLVYLQPLNDEIEESCSVESSTPPAMSRTSSPVMPPVSHPVYRSGHKFVPEAIVTDDQPMTLPAPASSTPAQQSRNNERRNVESRRSSMDDHSQWRQHDHSEEHQSTG</sequence>
<feature type="region of interest" description="Disordered" evidence="2">
    <location>
        <begin position="588"/>
        <end position="638"/>
    </location>
</feature>
<comment type="similarity">
    <text evidence="1">Belongs to the TCP11 family.</text>
</comment>
<evidence type="ECO:0000313" key="4">
    <source>
        <dbReference type="Proteomes" id="UP000799441"/>
    </source>
</evidence>
<evidence type="ECO:0000256" key="2">
    <source>
        <dbReference type="SAM" id="MobiDB-lite"/>
    </source>
</evidence>
<accession>A0A9P4PY60</accession>
<keyword evidence="4" id="KW-1185">Reference proteome</keyword>
<dbReference type="AlphaFoldDB" id="A0A9P4PY60"/>
<reference evidence="3" key="1">
    <citation type="journal article" date="2020" name="Stud. Mycol.">
        <title>101 Dothideomycetes genomes: a test case for predicting lifestyles and emergence of pathogens.</title>
        <authorList>
            <person name="Haridas S."/>
            <person name="Albert R."/>
            <person name="Binder M."/>
            <person name="Bloem J."/>
            <person name="Labutti K."/>
            <person name="Salamov A."/>
            <person name="Andreopoulos B."/>
            <person name="Baker S."/>
            <person name="Barry K."/>
            <person name="Bills G."/>
            <person name="Bluhm B."/>
            <person name="Cannon C."/>
            <person name="Castanera R."/>
            <person name="Culley D."/>
            <person name="Daum C."/>
            <person name="Ezra D."/>
            <person name="Gonzalez J."/>
            <person name="Henrissat B."/>
            <person name="Kuo A."/>
            <person name="Liang C."/>
            <person name="Lipzen A."/>
            <person name="Lutzoni F."/>
            <person name="Magnuson J."/>
            <person name="Mondo S."/>
            <person name="Nolan M."/>
            <person name="Ohm R."/>
            <person name="Pangilinan J."/>
            <person name="Park H.-J."/>
            <person name="Ramirez L."/>
            <person name="Alfaro M."/>
            <person name="Sun H."/>
            <person name="Tritt A."/>
            <person name="Yoshinaga Y."/>
            <person name="Zwiers L.-H."/>
            <person name="Turgeon B."/>
            <person name="Goodwin S."/>
            <person name="Spatafora J."/>
            <person name="Crous P."/>
            <person name="Grigoriev I."/>
        </authorList>
    </citation>
    <scope>NUCLEOTIDE SEQUENCE</scope>
    <source>
        <strain evidence="3">CBS 116435</strain>
    </source>
</reference>
<dbReference type="PANTHER" id="PTHR12832:SF11">
    <property type="entry name" value="LD23868P"/>
    <property type="match status" value="1"/>
</dbReference>
<feature type="compositionally biased region" description="Basic and acidic residues" evidence="2">
    <location>
        <begin position="606"/>
        <end position="638"/>
    </location>
</feature>
<evidence type="ECO:0000256" key="1">
    <source>
        <dbReference type="ARBA" id="ARBA00010954"/>
    </source>
</evidence>
<dbReference type="GO" id="GO:0010737">
    <property type="term" value="P:protein kinase A signaling"/>
    <property type="evidence" value="ECO:0007669"/>
    <property type="project" value="TreeGrafter"/>
</dbReference>
<organism evidence="3 4">
    <name type="scientific">Polychaeton citri CBS 116435</name>
    <dbReference type="NCBI Taxonomy" id="1314669"/>
    <lineage>
        <taxon>Eukaryota</taxon>
        <taxon>Fungi</taxon>
        <taxon>Dikarya</taxon>
        <taxon>Ascomycota</taxon>
        <taxon>Pezizomycotina</taxon>
        <taxon>Dothideomycetes</taxon>
        <taxon>Dothideomycetidae</taxon>
        <taxon>Capnodiales</taxon>
        <taxon>Capnodiaceae</taxon>
        <taxon>Polychaeton</taxon>
    </lineage>
</organism>